<accession>A0A3D9C5P1</accession>
<proteinExistence type="predicted"/>
<name>A0A3D9C5P1_9FLAO</name>
<dbReference type="PROSITE" id="PS51257">
    <property type="entry name" value="PROKAR_LIPOPROTEIN"/>
    <property type="match status" value="1"/>
</dbReference>
<sequence>MSIKVITRGFLSLIFVLVFFGCSYLTDFYIQNLTATKKIIKINYNYPISKAIANDPGSFEFNYENEILTPRSFQKIKSLKSLEKKVVGDSAIVLEIYPNSTTRIDKSHNGHWREKIKSVEMDGKVFTPAELKNKTKFISNDYILKIN</sequence>
<evidence type="ECO:0000313" key="2">
    <source>
        <dbReference type="Proteomes" id="UP000256686"/>
    </source>
</evidence>
<gene>
    <name evidence="1" type="ORF">DRF65_18790</name>
</gene>
<organism evidence="1 2">
    <name type="scientific">Chryseobacterium pennae</name>
    <dbReference type="NCBI Taxonomy" id="2258962"/>
    <lineage>
        <taxon>Bacteria</taxon>
        <taxon>Pseudomonadati</taxon>
        <taxon>Bacteroidota</taxon>
        <taxon>Flavobacteriia</taxon>
        <taxon>Flavobacteriales</taxon>
        <taxon>Weeksellaceae</taxon>
        <taxon>Chryseobacterium group</taxon>
        <taxon>Chryseobacterium</taxon>
    </lineage>
</organism>
<protein>
    <recommendedName>
        <fullName evidence="3">Lipoprotein</fullName>
    </recommendedName>
</protein>
<dbReference type="RefSeq" id="WP_115972285.1">
    <property type="nucleotide sequence ID" value="NZ_QNVT01000020.1"/>
</dbReference>
<evidence type="ECO:0000313" key="1">
    <source>
        <dbReference type="EMBL" id="REC60852.1"/>
    </source>
</evidence>
<dbReference type="Proteomes" id="UP000256686">
    <property type="component" value="Unassembled WGS sequence"/>
</dbReference>
<evidence type="ECO:0008006" key="3">
    <source>
        <dbReference type="Google" id="ProtNLM"/>
    </source>
</evidence>
<reference evidence="2" key="1">
    <citation type="submission" date="2018-06" db="EMBL/GenBank/DDBJ databases">
        <authorList>
            <person name="Lum Nde A."/>
            <person name="Hugo C."/>
        </authorList>
    </citation>
    <scope>NUCLEOTIDE SEQUENCE [LARGE SCALE GENOMIC DNA]</scope>
    <source>
        <strain evidence="2">1_F178</strain>
    </source>
</reference>
<dbReference type="AlphaFoldDB" id="A0A3D9C5P1"/>
<comment type="caution">
    <text evidence="1">The sequence shown here is derived from an EMBL/GenBank/DDBJ whole genome shotgun (WGS) entry which is preliminary data.</text>
</comment>
<dbReference type="EMBL" id="QNVT01000020">
    <property type="protein sequence ID" value="REC60852.1"/>
    <property type="molecule type" value="Genomic_DNA"/>
</dbReference>
<keyword evidence="2" id="KW-1185">Reference proteome</keyword>